<dbReference type="Proteomes" id="UP000694545">
    <property type="component" value="Unplaced"/>
</dbReference>
<organism evidence="15 16">
    <name type="scientific">Varanus komodoensis</name>
    <name type="common">Komodo dragon</name>
    <dbReference type="NCBI Taxonomy" id="61221"/>
    <lineage>
        <taxon>Eukaryota</taxon>
        <taxon>Metazoa</taxon>
        <taxon>Chordata</taxon>
        <taxon>Craniata</taxon>
        <taxon>Vertebrata</taxon>
        <taxon>Euteleostomi</taxon>
        <taxon>Lepidosauria</taxon>
        <taxon>Squamata</taxon>
        <taxon>Bifurcata</taxon>
        <taxon>Unidentata</taxon>
        <taxon>Episquamata</taxon>
        <taxon>Toxicofera</taxon>
        <taxon>Anguimorpha</taxon>
        <taxon>Paleoanguimorpha</taxon>
        <taxon>Varanoidea</taxon>
        <taxon>Varanidae</taxon>
        <taxon>Varanus</taxon>
    </lineage>
</organism>
<evidence type="ECO:0000256" key="3">
    <source>
        <dbReference type="ARBA" id="ARBA00022475"/>
    </source>
</evidence>
<evidence type="ECO:0000256" key="1">
    <source>
        <dbReference type="ARBA" id="ARBA00002936"/>
    </source>
</evidence>
<dbReference type="SUPFAM" id="SSF81321">
    <property type="entry name" value="Family A G protein-coupled receptor-like"/>
    <property type="match status" value="1"/>
</dbReference>
<evidence type="ECO:0000313" key="15">
    <source>
        <dbReference type="Ensembl" id="ENSVKKP00000016334.1"/>
    </source>
</evidence>
<evidence type="ECO:0000256" key="4">
    <source>
        <dbReference type="ARBA" id="ARBA00022606"/>
    </source>
</evidence>
<evidence type="ECO:0000256" key="10">
    <source>
        <dbReference type="ARBA" id="ARBA00023170"/>
    </source>
</evidence>
<comment type="function">
    <text evidence="1">Odorant receptor.</text>
</comment>
<evidence type="ECO:0000256" key="13">
    <source>
        <dbReference type="RuleBase" id="RU363047"/>
    </source>
</evidence>
<feature type="transmembrane region" description="Helical" evidence="13">
    <location>
        <begin position="294"/>
        <end position="312"/>
    </location>
</feature>
<name>A0A8D2L3J6_VARKO</name>
<keyword evidence="9 13" id="KW-0472">Membrane</keyword>
<dbReference type="PANTHER" id="PTHR26452">
    <property type="entry name" value="OLFACTORY RECEPTOR"/>
    <property type="match status" value="1"/>
</dbReference>
<dbReference type="InterPro" id="IPR000725">
    <property type="entry name" value="Olfact_rcpt"/>
</dbReference>
<dbReference type="GO" id="GO:0004930">
    <property type="term" value="F:G protein-coupled receptor activity"/>
    <property type="evidence" value="ECO:0007669"/>
    <property type="project" value="UniProtKB-KW"/>
</dbReference>
<comment type="similarity">
    <text evidence="12">Belongs to the G-protein coupled receptor 1 family.</text>
</comment>
<keyword evidence="4 13" id="KW-0716">Sensory transduction</keyword>
<dbReference type="Ensembl" id="ENSVKKT00000016730.1">
    <property type="protein sequence ID" value="ENSVKKP00000016334.1"/>
    <property type="gene ID" value="ENSVKKG00000011138.1"/>
</dbReference>
<feature type="domain" description="G-protein coupled receptors family 1 profile" evidence="14">
    <location>
        <begin position="64"/>
        <end position="312"/>
    </location>
</feature>
<evidence type="ECO:0000259" key="14">
    <source>
        <dbReference type="PROSITE" id="PS50262"/>
    </source>
</evidence>
<sequence>MNCFSYSFPRFLSVNRQHKIVKRDMANQSLVTEFQLLGFSEIWELKIFLHFILFLVLYLVTVTGNLLIISAVAFDHRLHTPMYFFLMNLALQDLGTVSAITPKAMSNLLMNARHISYSGCVAQVFFFVFFVGSDFFLLTIMAYDRYVAICNPLQYEMVINRQACTQMITGVWITGLFYGALHTGGTFAVPFCSNIINQLYCEIPQLLKLTCSESYQAEFAILAFCAIIELGCFVFIVVTYVLIFITVLRIPSVQGRQKAFSTCIPHLTVFSLFIFTGWFAYLRPPSDNPSELDLALTVVYTFVPPMLNPVIYSMRNKEIKGALAKIFISLWSSMETYFLF</sequence>
<evidence type="ECO:0000256" key="12">
    <source>
        <dbReference type="RuleBase" id="RU000688"/>
    </source>
</evidence>
<feature type="transmembrane region" description="Helical" evidence="13">
    <location>
        <begin position="47"/>
        <end position="74"/>
    </location>
</feature>
<evidence type="ECO:0000313" key="16">
    <source>
        <dbReference type="Proteomes" id="UP000694545"/>
    </source>
</evidence>
<protein>
    <recommendedName>
        <fullName evidence="13">Olfactory receptor</fullName>
    </recommendedName>
</protein>
<evidence type="ECO:0000256" key="5">
    <source>
        <dbReference type="ARBA" id="ARBA00022692"/>
    </source>
</evidence>
<keyword evidence="3 13" id="KW-1003">Cell membrane</keyword>
<dbReference type="InterPro" id="IPR050516">
    <property type="entry name" value="Olfactory_GPCR"/>
</dbReference>
<dbReference type="OMA" id="LISTGWF"/>
<dbReference type="CDD" id="cd15227">
    <property type="entry name" value="7tmA_OR14-like"/>
    <property type="match status" value="1"/>
</dbReference>
<evidence type="ECO:0000256" key="11">
    <source>
        <dbReference type="ARBA" id="ARBA00023224"/>
    </source>
</evidence>
<evidence type="ECO:0000256" key="8">
    <source>
        <dbReference type="ARBA" id="ARBA00023040"/>
    </source>
</evidence>
<dbReference type="AlphaFoldDB" id="A0A8D2L3J6"/>
<feature type="transmembrane region" description="Helical" evidence="13">
    <location>
        <begin position="163"/>
        <end position="181"/>
    </location>
</feature>
<accession>A0A8D2L3J6</accession>
<dbReference type="GO" id="GO:0004984">
    <property type="term" value="F:olfactory receptor activity"/>
    <property type="evidence" value="ECO:0007669"/>
    <property type="project" value="InterPro"/>
</dbReference>
<dbReference type="PRINTS" id="PR00237">
    <property type="entry name" value="GPCRRHODOPSN"/>
</dbReference>
<comment type="subcellular location">
    <subcellularLocation>
        <location evidence="2 13">Cell membrane</location>
        <topology evidence="2 13">Multi-pass membrane protein</topology>
    </subcellularLocation>
</comment>
<proteinExistence type="inferred from homology"/>
<dbReference type="PRINTS" id="PR00245">
    <property type="entry name" value="OLFACTORYR"/>
</dbReference>
<feature type="transmembrane region" description="Helical" evidence="13">
    <location>
        <begin position="121"/>
        <end position="143"/>
    </location>
</feature>
<evidence type="ECO:0000256" key="6">
    <source>
        <dbReference type="ARBA" id="ARBA00022725"/>
    </source>
</evidence>
<reference evidence="15" key="1">
    <citation type="submission" date="2025-08" db="UniProtKB">
        <authorList>
            <consortium name="Ensembl"/>
        </authorList>
    </citation>
    <scope>IDENTIFICATION</scope>
</reference>
<dbReference type="PROSITE" id="PS50262">
    <property type="entry name" value="G_PROTEIN_RECEP_F1_2"/>
    <property type="match status" value="1"/>
</dbReference>
<keyword evidence="8 12" id="KW-0297">G-protein coupled receptor</keyword>
<feature type="transmembrane region" description="Helical" evidence="13">
    <location>
        <begin position="81"/>
        <end position="101"/>
    </location>
</feature>
<keyword evidence="11 12" id="KW-0807">Transducer</keyword>
<dbReference type="InterPro" id="IPR017452">
    <property type="entry name" value="GPCR_Rhodpsn_7TM"/>
</dbReference>
<keyword evidence="10 12" id="KW-0675">Receptor</keyword>
<evidence type="ECO:0000256" key="9">
    <source>
        <dbReference type="ARBA" id="ARBA00023136"/>
    </source>
</evidence>
<evidence type="ECO:0000256" key="2">
    <source>
        <dbReference type="ARBA" id="ARBA00004651"/>
    </source>
</evidence>
<dbReference type="FunFam" id="1.20.1070.10:FF:000037">
    <property type="entry name" value="Olfactory receptor"/>
    <property type="match status" value="1"/>
</dbReference>
<dbReference type="InterPro" id="IPR000276">
    <property type="entry name" value="GPCR_Rhodpsn"/>
</dbReference>
<feature type="transmembrane region" description="Helical" evidence="13">
    <location>
        <begin position="219"/>
        <end position="247"/>
    </location>
</feature>
<keyword evidence="5 12" id="KW-0812">Transmembrane</keyword>
<keyword evidence="16" id="KW-1185">Reference proteome</keyword>
<dbReference type="Gene3D" id="1.20.1070.10">
    <property type="entry name" value="Rhodopsin 7-helix transmembrane proteins"/>
    <property type="match status" value="1"/>
</dbReference>
<evidence type="ECO:0000256" key="7">
    <source>
        <dbReference type="ARBA" id="ARBA00022989"/>
    </source>
</evidence>
<dbReference type="Pfam" id="PF13853">
    <property type="entry name" value="7tm_4"/>
    <property type="match status" value="1"/>
</dbReference>
<keyword evidence="6 13" id="KW-0552">Olfaction</keyword>
<reference evidence="15" key="2">
    <citation type="submission" date="2025-09" db="UniProtKB">
        <authorList>
            <consortium name="Ensembl"/>
        </authorList>
    </citation>
    <scope>IDENTIFICATION</scope>
</reference>
<dbReference type="PROSITE" id="PS00237">
    <property type="entry name" value="G_PROTEIN_RECEP_F1_1"/>
    <property type="match status" value="1"/>
</dbReference>
<keyword evidence="7 13" id="KW-1133">Transmembrane helix</keyword>
<dbReference type="GO" id="GO:0005886">
    <property type="term" value="C:plasma membrane"/>
    <property type="evidence" value="ECO:0007669"/>
    <property type="project" value="UniProtKB-SubCell"/>
</dbReference>
<feature type="transmembrane region" description="Helical" evidence="13">
    <location>
        <begin position="259"/>
        <end position="282"/>
    </location>
</feature>